<feature type="region of interest" description="Disordered" evidence="1">
    <location>
        <begin position="1"/>
        <end position="24"/>
    </location>
</feature>
<organism evidence="2 3">
    <name type="scientific">Nonomuraea monospora</name>
    <dbReference type="NCBI Taxonomy" id="568818"/>
    <lineage>
        <taxon>Bacteria</taxon>
        <taxon>Bacillati</taxon>
        <taxon>Actinomycetota</taxon>
        <taxon>Actinomycetes</taxon>
        <taxon>Streptosporangiales</taxon>
        <taxon>Streptosporangiaceae</taxon>
        <taxon>Nonomuraea</taxon>
    </lineage>
</organism>
<accession>A0ABN3CRE4</accession>
<evidence type="ECO:0000313" key="2">
    <source>
        <dbReference type="EMBL" id="GAA2212024.1"/>
    </source>
</evidence>
<dbReference type="EMBL" id="BAAAQX010000024">
    <property type="protein sequence ID" value="GAA2212024.1"/>
    <property type="molecule type" value="Genomic_DNA"/>
</dbReference>
<name>A0ABN3CRE4_9ACTN</name>
<proteinExistence type="predicted"/>
<keyword evidence="3" id="KW-1185">Reference proteome</keyword>
<sequence length="138" mass="14670">MLTMAPPPRSRIARKASRAKKNEPRALTAITASQSCAVVSVIGLLRVRPALLTRMSRPPKHLDGLPHRPLGRRLVRDVADQGTHAGKLPGQLPHLRPLVDGDDPGAAAVQQPDGLPAHAARGPGDEGDPPGELGRRIR</sequence>
<dbReference type="Proteomes" id="UP001499843">
    <property type="component" value="Unassembled WGS sequence"/>
</dbReference>
<gene>
    <name evidence="2" type="ORF">GCM10009850_074860</name>
</gene>
<evidence type="ECO:0000313" key="3">
    <source>
        <dbReference type="Proteomes" id="UP001499843"/>
    </source>
</evidence>
<reference evidence="2 3" key="1">
    <citation type="journal article" date="2019" name="Int. J. Syst. Evol. Microbiol.">
        <title>The Global Catalogue of Microorganisms (GCM) 10K type strain sequencing project: providing services to taxonomists for standard genome sequencing and annotation.</title>
        <authorList>
            <consortium name="The Broad Institute Genomics Platform"/>
            <consortium name="The Broad Institute Genome Sequencing Center for Infectious Disease"/>
            <person name="Wu L."/>
            <person name="Ma J."/>
        </authorList>
    </citation>
    <scope>NUCLEOTIDE SEQUENCE [LARGE SCALE GENOMIC DNA]</scope>
    <source>
        <strain evidence="2 3">JCM 16114</strain>
    </source>
</reference>
<evidence type="ECO:0000256" key="1">
    <source>
        <dbReference type="SAM" id="MobiDB-lite"/>
    </source>
</evidence>
<feature type="region of interest" description="Disordered" evidence="1">
    <location>
        <begin position="79"/>
        <end position="138"/>
    </location>
</feature>
<protein>
    <submittedName>
        <fullName evidence="2">Uncharacterized protein</fullName>
    </submittedName>
</protein>
<comment type="caution">
    <text evidence="2">The sequence shown here is derived from an EMBL/GenBank/DDBJ whole genome shotgun (WGS) entry which is preliminary data.</text>
</comment>